<keyword evidence="2" id="KW-0614">Plasmid</keyword>
<dbReference type="CDD" id="cd23947">
    <property type="entry name" value="PAPS_reductase-like_YbdN"/>
    <property type="match status" value="1"/>
</dbReference>
<evidence type="ECO:0000313" key="3">
    <source>
        <dbReference type="Proteomes" id="UP000197157"/>
    </source>
</evidence>
<evidence type="ECO:0000313" key="2">
    <source>
        <dbReference type="EMBL" id="ASG19207.1"/>
    </source>
</evidence>
<dbReference type="Pfam" id="PF11922">
    <property type="entry name" value="DUF3440"/>
    <property type="match status" value="2"/>
</dbReference>
<dbReference type="Proteomes" id="UP000197157">
    <property type="component" value="Plasmid unnamed1"/>
</dbReference>
<feature type="domain" description="Phosphoadenosine phosphosulphate reductase" evidence="1">
    <location>
        <begin position="40"/>
        <end position="241"/>
    </location>
</feature>
<protein>
    <submittedName>
        <fullName evidence="2">Phosphoadenosine phosphosulfate reductase</fullName>
    </submittedName>
</protein>
<dbReference type="InterPro" id="IPR021845">
    <property type="entry name" value="DUF3440"/>
</dbReference>
<dbReference type="Gene3D" id="3.40.50.620">
    <property type="entry name" value="HUPs"/>
    <property type="match status" value="1"/>
</dbReference>
<organism evidence="2 3">
    <name type="scientific">Salmonella enterica subsp. enterica serovar Macclesfield str. S-1643</name>
    <dbReference type="NCBI Taxonomy" id="1242107"/>
    <lineage>
        <taxon>Bacteria</taxon>
        <taxon>Pseudomonadati</taxon>
        <taxon>Pseudomonadota</taxon>
        <taxon>Gammaproteobacteria</taxon>
        <taxon>Enterobacterales</taxon>
        <taxon>Enterobacteriaceae</taxon>
        <taxon>Salmonella</taxon>
    </lineage>
</organism>
<gene>
    <name evidence="2" type="ORF">LFZ25_25770</name>
</gene>
<dbReference type="GO" id="GO:0071453">
    <property type="term" value="P:cellular response to oxygen levels"/>
    <property type="evidence" value="ECO:0007669"/>
    <property type="project" value="TreeGrafter"/>
</dbReference>
<dbReference type="GO" id="GO:0003824">
    <property type="term" value="F:catalytic activity"/>
    <property type="evidence" value="ECO:0007669"/>
    <property type="project" value="InterPro"/>
</dbReference>
<dbReference type="EMBL" id="CP022118">
    <property type="protein sequence ID" value="ASG19207.1"/>
    <property type="molecule type" value="Genomic_DNA"/>
</dbReference>
<sequence length="415" mass="49496">MVFDTGCIMNKYVKTFTGENVFEASLRRVEWIFETFTDVCLSFSGGKDSTVLFHLLANIARRKKRRFSVLFVDWEAQYQCTVRHVEAMKFLYEDVINTFYWVSLPLTTVNGVSQFQPEWICWEHGAQWCRSPPDGAITDEAFFPFYHYAMTFEEFMPEFSHWFAYEKKRVAILTGIRADESLHRFMALTSRRKQKYADDKPWTTASPEGEYYTAYPLYDWKARDIWIYNARYQAVYNPLYDLMHRAGVSIYSMRVCEPFGPEQRRGLWLYHILEPETWGRMCARVAGANSGAIYANESGDFYALRKRITKPSHHTWRSYAFFLLDAMPVKTAEHYRNKIAVYLHWYQSRGYPHDIPDTQDNDLGYRDIPSWRRICRALLKNDFWCRSLSFSPNKPQHYDRYLTRMRQKRDKWGIL</sequence>
<dbReference type="Pfam" id="PF01507">
    <property type="entry name" value="PAPS_reduct"/>
    <property type="match status" value="1"/>
</dbReference>
<evidence type="ECO:0000259" key="1">
    <source>
        <dbReference type="Pfam" id="PF01507"/>
    </source>
</evidence>
<dbReference type="SUPFAM" id="SSF52402">
    <property type="entry name" value="Adenine nucleotide alpha hydrolases-like"/>
    <property type="match status" value="1"/>
</dbReference>
<dbReference type="InterPro" id="IPR002500">
    <property type="entry name" value="PAPS_reduct_dom"/>
</dbReference>
<dbReference type="AlphaFoldDB" id="A0A241PXL3"/>
<dbReference type="PANTHER" id="PTHR30083">
    <property type="entry name" value="TRANSCRIPTIONAL REGULATOR-RELATED"/>
    <property type="match status" value="1"/>
</dbReference>
<proteinExistence type="predicted"/>
<dbReference type="InterPro" id="IPR014729">
    <property type="entry name" value="Rossmann-like_a/b/a_fold"/>
</dbReference>
<dbReference type="PANTHER" id="PTHR30083:SF0">
    <property type="entry name" value="3'-PHOSPHOADENOSINE 5'-PHOSPHOSULFATE SULFOTRANSFERASE (PAPS REDUCTASE)_FAD SYNTHETASE"/>
    <property type="match status" value="1"/>
</dbReference>
<accession>A0A241PXL3</accession>
<geneLocation type="plasmid" evidence="2">
    <name>unnamed1</name>
</geneLocation>
<reference evidence="2 3" key="1">
    <citation type="submission" date="2017-06" db="EMBL/GenBank/DDBJ databases">
        <title>Salmonella reference genomes for public health.</title>
        <authorList>
            <person name="Robertson J."/>
            <person name="Yoshida C."/>
            <person name="Gurnik S."/>
            <person name="Nash J."/>
        </authorList>
    </citation>
    <scope>NUCLEOTIDE SEQUENCE [LARGE SCALE GENOMIC DNA]</scope>
    <source>
        <strain evidence="2 3">S-1643</strain>
        <plasmid evidence="3">Plasmid unnamed1</plasmid>
    </source>
</reference>
<name>A0A241PXL3_SALET</name>